<dbReference type="PANTHER" id="PTHR45884">
    <property type="entry name" value="N-ACETYLTRANSFERASE ECO"/>
    <property type="match status" value="1"/>
</dbReference>
<dbReference type="EMBL" id="JAULJE010000010">
    <property type="protein sequence ID" value="KAK1338279.1"/>
    <property type="molecule type" value="Genomic_DNA"/>
</dbReference>
<evidence type="ECO:0000259" key="2">
    <source>
        <dbReference type="Pfam" id="PF13878"/>
    </source>
</evidence>
<dbReference type="PANTHER" id="PTHR45884:SF3">
    <property type="entry name" value="N-ACETYLTRANSFERASE ESCO2"/>
    <property type="match status" value="1"/>
</dbReference>
<dbReference type="Proteomes" id="UP001177744">
    <property type="component" value="Unassembled WGS sequence"/>
</dbReference>
<feature type="region of interest" description="Disordered" evidence="1">
    <location>
        <begin position="1"/>
        <end position="36"/>
    </location>
</feature>
<evidence type="ECO:0000256" key="1">
    <source>
        <dbReference type="SAM" id="MobiDB-lite"/>
    </source>
</evidence>
<evidence type="ECO:0000313" key="3">
    <source>
        <dbReference type="EMBL" id="KAK1338279.1"/>
    </source>
</evidence>
<dbReference type="InterPro" id="IPR028005">
    <property type="entry name" value="AcTrfase_ESCO_Znf_dom"/>
</dbReference>
<protein>
    <recommendedName>
        <fullName evidence="2">N-acetyltransferase ESCO zinc-finger domain-containing protein</fullName>
    </recommendedName>
</protein>
<feature type="domain" description="N-acetyltransferase ESCO zinc-finger" evidence="2">
    <location>
        <begin position="435"/>
        <end position="472"/>
    </location>
</feature>
<dbReference type="GO" id="GO:0007064">
    <property type="term" value="P:mitotic sister chromatid cohesion"/>
    <property type="evidence" value="ECO:0007669"/>
    <property type="project" value="TreeGrafter"/>
</dbReference>
<sequence>MEHLSVPPLQPTGSYHSKAGGWQAGPSFGSRPRTQDSLLWPVTGTWDPGFLASGQPQAPRTRASFTRAGRSRRRPWAGGFAQAAATGAQDHGAGSLSLSRAAGAVVGARDHGAGGLSVSRATAWLKLIWDFTENIFSSPNKKYICQSNDEKKMCIALNKVISSLLKTTKKERLASANQGPPFKSCVSTVSFYNKNKCYLSPLERKMITVNRPIYLKTNNEVPFSPCDRKNAGKTNLLQEDEGKKTQKSLTAKCQSSYKCSKPVSKNSKNSKQNRVTCKPTVEKENSYSAENNLNVPRVLSQKVKPQTVNERQSFETRQVVKYLLLEKELNIERLGMRSKNEEKLIIKDSSAGAVSSREHKPEENMCFSSEDADSESKAVCSESTVYPICICSQYKKTSSGEQSSVASITPTNFLKQTNTQESINARDVNKETKKQLIIDARQKPFGATVCKSCGMIYTASNPEELQHVQRHHRFLEGIKYTGWKKERAPAGVAQWLSIDL</sequence>
<dbReference type="GO" id="GO:0005634">
    <property type="term" value="C:nucleus"/>
    <property type="evidence" value="ECO:0007669"/>
    <property type="project" value="TreeGrafter"/>
</dbReference>
<gene>
    <name evidence="3" type="ORF">QTO34_001394</name>
</gene>
<name>A0AA40LNU8_CNENI</name>
<keyword evidence="4" id="KW-1185">Reference proteome</keyword>
<comment type="caution">
    <text evidence="3">The sequence shown here is derived from an EMBL/GenBank/DDBJ whole genome shotgun (WGS) entry which is preliminary data.</text>
</comment>
<dbReference type="AlphaFoldDB" id="A0AA40LNU8"/>
<dbReference type="Pfam" id="PF13878">
    <property type="entry name" value="zf-C2H2_3"/>
    <property type="match status" value="1"/>
</dbReference>
<feature type="region of interest" description="Disordered" evidence="1">
    <location>
        <begin position="50"/>
        <end position="79"/>
    </location>
</feature>
<proteinExistence type="predicted"/>
<dbReference type="GO" id="GO:0000785">
    <property type="term" value="C:chromatin"/>
    <property type="evidence" value="ECO:0007669"/>
    <property type="project" value="TreeGrafter"/>
</dbReference>
<accession>A0AA40LNU8</accession>
<organism evidence="3 4">
    <name type="scientific">Cnephaeus nilssonii</name>
    <name type="common">Northern bat</name>
    <name type="synonym">Eptesicus nilssonii</name>
    <dbReference type="NCBI Taxonomy" id="3371016"/>
    <lineage>
        <taxon>Eukaryota</taxon>
        <taxon>Metazoa</taxon>
        <taxon>Chordata</taxon>
        <taxon>Craniata</taxon>
        <taxon>Vertebrata</taxon>
        <taxon>Euteleostomi</taxon>
        <taxon>Mammalia</taxon>
        <taxon>Eutheria</taxon>
        <taxon>Laurasiatheria</taxon>
        <taxon>Chiroptera</taxon>
        <taxon>Yangochiroptera</taxon>
        <taxon>Vespertilionidae</taxon>
        <taxon>Cnephaeus</taxon>
    </lineage>
</organism>
<evidence type="ECO:0000313" key="4">
    <source>
        <dbReference type="Proteomes" id="UP001177744"/>
    </source>
</evidence>
<dbReference type="GO" id="GO:0061733">
    <property type="term" value="F:protein-lysine-acetyltransferase activity"/>
    <property type="evidence" value="ECO:0007669"/>
    <property type="project" value="TreeGrafter"/>
</dbReference>
<reference evidence="3" key="1">
    <citation type="submission" date="2023-06" db="EMBL/GenBank/DDBJ databases">
        <title>Reference genome for the Northern bat (Eptesicus nilssonii), a most northern bat species.</title>
        <authorList>
            <person name="Laine V.N."/>
            <person name="Pulliainen A.T."/>
            <person name="Lilley T.M."/>
        </authorList>
    </citation>
    <scope>NUCLEOTIDE SEQUENCE</scope>
    <source>
        <strain evidence="3">BLF_Eptnil</strain>
        <tissue evidence="3">Kidney</tissue>
    </source>
</reference>